<dbReference type="GO" id="GO:0043115">
    <property type="term" value="F:precorrin-2 dehydrogenase activity"/>
    <property type="evidence" value="ECO:0007669"/>
    <property type="project" value="UniProtKB-EC"/>
</dbReference>
<comment type="caution">
    <text evidence="19">The sequence shown here is derived from an EMBL/GenBank/DDBJ whole genome shotgun (WGS) entry which is preliminary data.</text>
</comment>
<dbReference type="Gene3D" id="3.40.50.720">
    <property type="entry name" value="NAD(P)-binding Rossmann-like Domain"/>
    <property type="match status" value="1"/>
</dbReference>
<evidence type="ECO:0000256" key="15">
    <source>
        <dbReference type="PIRSR" id="PIRSR036426-1"/>
    </source>
</evidence>
<dbReference type="PANTHER" id="PTHR45790:SF1">
    <property type="entry name" value="SIROHEME SYNTHASE"/>
    <property type="match status" value="1"/>
</dbReference>
<dbReference type="Gene3D" id="3.30.160.110">
    <property type="entry name" value="Siroheme synthase, domain 2"/>
    <property type="match status" value="1"/>
</dbReference>
<evidence type="ECO:0000256" key="14">
    <source>
        <dbReference type="ARBA" id="ARBA00060548"/>
    </source>
</evidence>
<gene>
    <name evidence="19" type="primary">cobA</name>
    <name evidence="19" type="ORF">EVA68_08765</name>
</gene>
<protein>
    <submittedName>
        <fullName evidence="19">Uroporphyrinogen-III C-methyltransferase</fullName>
        <ecNumber evidence="19">2.1.1.107</ecNumber>
    </submittedName>
</protein>
<comment type="catalytic activity">
    <reaction evidence="13">
        <text>precorrin-2 + NAD(+) = sirohydrochlorin + NADH + 2 H(+)</text>
        <dbReference type="Rhea" id="RHEA:15613"/>
        <dbReference type="ChEBI" id="CHEBI:15378"/>
        <dbReference type="ChEBI" id="CHEBI:57540"/>
        <dbReference type="ChEBI" id="CHEBI:57945"/>
        <dbReference type="ChEBI" id="CHEBI:58351"/>
        <dbReference type="ChEBI" id="CHEBI:58827"/>
        <dbReference type="EC" id="1.3.1.76"/>
    </reaction>
</comment>
<dbReference type="GO" id="GO:0019354">
    <property type="term" value="P:siroheme biosynthetic process"/>
    <property type="evidence" value="ECO:0007669"/>
    <property type="project" value="UniProtKB-UniPathway"/>
</dbReference>
<comment type="pathway">
    <text evidence="1">Porphyrin-containing compound metabolism; siroheme biosynthesis; sirohydrochlorin from precorrin-2: step 1/1.</text>
</comment>
<keyword evidence="8" id="KW-0520">NAD</keyword>
<keyword evidence="3" id="KW-0169">Cobalamin biosynthesis</keyword>
<dbReference type="UniPathway" id="UPA00262">
    <property type="reaction ID" value="UER00211"/>
</dbReference>
<dbReference type="GO" id="GO:0051266">
    <property type="term" value="F:sirohydrochlorin ferrochelatase activity"/>
    <property type="evidence" value="ECO:0007669"/>
    <property type="project" value="InterPro"/>
</dbReference>
<dbReference type="PIRSF" id="PIRSF036426">
    <property type="entry name" value="Sirohaem_synth"/>
    <property type="match status" value="1"/>
</dbReference>
<evidence type="ECO:0000256" key="9">
    <source>
        <dbReference type="ARBA" id="ARBA00023239"/>
    </source>
</evidence>
<comment type="similarity">
    <text evidence="2 16">Belongs to the precorrin methyltransferase family.</text>
</comment>
<keyword evidence="10" id="KW-0627">Porphyrin biosynthesis</keyword>
<comment type="pathway">
    <text evidence="12">Porphyrin-containing compound metabolism; siroheme biosynthesis; precorrin-2 from uroporphyrinogen III: step 1/1.</text>
</comment>
<evidence type="ECO:0000256" key="2">
    <source>
        <dbReference type="ARBA" id="ARBA00005879"/>
    </source>
</evidence>
<dbReference type="Proteomes" id="UP000316199">
    <property type="component" value="Unassembled WGS sequence"/>
</dbReference>
<dbReference type="AlphaFoldDB" id="A0A520RWL1"/>
<dbReference type="InterPro" id="IPR035996">
    <property type="entry name" value="4pyrrol_Methylase_sf"/>
</dbReference>
<evidence type="ECO:0000256" key="16">
    <source>
        <dbReference type="RuleBase" id="RU003960"/>
    </source>
</evidence>
<evidence type="ECO:0000256" key="3">
    <source>
        <dbReference type="ARBA" id="ARBA00022573"/>
    </source>
</evidence>
<dbReference type="InterPro" id="IPR006367">
    <property type="entry name" value="Sirohaem_synthase_N"/>
</dbReference>
<accession>A0A520RWL1</accession>
<evidence type="ECO:0000256" key="7">
    <source>
        <dbReference type="ARBA" id="ARBA00023002"/>
    </source>
</evidence>
<evidence type="ECO:0000313" key="20">
    <source>
        <dbReference type="Proteomes" id="UP000316199"/>
    </source>
</evidence>
<keyword evidence="7" id="KW-0560">Oxidoreductase</keyword>
<dbReference type="EMBL" id="SHAG01000071">
    <property type="protein sequence ID" value="RZO74623.1"/>
    <property type="molecule type" value="Genomic_DNA"/>
</dbReference>
<evidence type="ECO:0000259" key="18">
    <source>
        <dbReference type="Pfam" id="PF10414"/>
    </source>
</evidence>
<dbReference type="InterPro" id="IPR000878">
    <property type="entry name" value="4pyrrol_Mease"/>
</dbReference>
<dbReference type="GO" id="GO:0032259">
    <property type="term" value="P:methylation"/>
    <property type="evidence" value="ECO:0007669"/>
    <property type="project" value="UniProtKB-KW"/>
</dbReference>
<dbReference type="SUPFAM" id="SSF51735">
    <property type="entry name" value="NAD(P)-binding Rossmann-fold domains"/>
    <property type="match status" value="1"/>
</dbReference>
<evidence type="ECO:0000259" key="17">
    <source>
        <dbReference type="Pfam" id="PF00590"/>
    </source>
</evidence>
<dbReference type="NCBIfam" id="TIGR01470">
    <property type="entry name" value="cysG_Nterm"/>
    <property type="match status" value="1"/>
</dbReference>
<keyword evidence="5 16" id="KW-0808">Transferase</keyword>
<dbReference type="GO" id="GO:0009236">
    <property type="term" value="P:cobalamin biosynthetic process"/>
    <property type="evidence" value="ECO:0007669"/>
    <property type="project" value="UniProtKB-KW"/>
</dbReference>
<dbReference type="InterPro" id="IPR012409">
    <property type="entry name" value="Sirohaem_synth"/>
</dbReference>
<dbReference type="FunFam" id="3.40.1010.10:FF:000001">
    <property type="entry name" value="Siroheme synthase"/>
    <property type="match status" value="1"/>
</dbReference>
<dbReference type="Pfam" id="PF13241">
    <property type="entry name" value="NAD_binding_7"/>
    <property type="match status" value="1"/>
</dbReference>
<dbReference type="InterPro" id="IPR019478">
    <property type="entry name" value="Sirohaem_synthase_dimer_dom"/>
</dbReference>
<feature type="active site" description="Proton donor" evidence="15">
    <location>
        <position position="266"/>
    </location>
</feature>
<dbReference type="PROSITE" id="PS00839">
    <property type="entry name" value="SUMT_1"/>
    <property type="match status" value="1"/>
</dbReference>
<dbReference type="NCBIfam" id="NF004790">
    <property type="entry name" value="PRK06136.1"/>
    <property type="match status" value="1"/>
</dbReference>
<organism evidence="19 20">
    <name type="scientific">OM182 bacterium</name>
    <dbReference type="NCBI Taxonomy" id="2510334"/>
    <lineage>
        <taxon>Bacteria</taxon>
        <taxon>Pseudomonadati</taxon>
        <taxon>Pseudomonadota</taxon>
        <taxon>Gammaproteobacteria</taxon>
        <taxon>OMG group</taxon>
        <taxon>OM182 clade</taxon>
    </lineage>
</organism>
<dbReference type="InterPro" id="IPR050161">
    <property type="entry name" value="Siro_Cobalamin_biosynth"/>
</dbReference>
<proteinExistence type="inferred from homology"/>
<dbReference type="GO" id="GO:0004851">
    <property type="term" value="F:uroporphyrin-III C-methyltransferase activity"/>
    <property type="evidence" value="ECO:0007669"/>
    <property type="project" value="UniProtKB-EC"/>
</dbReference>
<evidence type="ECO:0000256" key="1">
    <source>
        <dbReference type="ARBA" id="ARBA00005010"/>
    </source>
</evidence>
<evidence type="ECO:0000256" key="6">
    <source>
        <dbReference type="ARBA" id="ARBA00022691"/>
    </source>
</evidence>
<sequence>MDYLPLHFNLKGQTVLVVGGGDVAFRKVELLIAAQAHIRLVALEIKTQLRDLIGQHGVITISPYDSEFIEGVVLVISATSNKSVNERVSFDARSAGIPVNVVDTPELCSVIFPGIVDRSPVIISVSTGGATPVLARYIKSLIDSVIPQGVARLANYLKGRRHALKECFPDFNVRRKLMESFLDSPGKEMAINNDFKQADGYLYQENPNIAQGEVYLVGAGPGDPDLLTLRALQLLQIADVILYDNLVSNLVLERARRDAYKEFVGKRSGYKSTTQEDINTMLVRLAKEGQRVVRLKGGDPFIFGRGGEEIGALIAEKIPFQVIPGISAANGCAAYAGIPLTHRDYSQSVRFVTGHPKNGVVNLIWNELVEIDQTLVFYMGMGGLASICENLIDHGMSKKMPIAIISKGTTPEQRIVRGELNTIVDIVAKERLETPTLIIIGHVVALAKKF</sequence>
<dbReference type="SUPFAM" id="SSF53790">
    <property type="entry name" value="Tetrapyrrole methylase"/>
    <property type="match status" value="1"/>
</dbReference>
<dbReference type="Pfam" id="PF10414">
    <property type="entry name" value="CysG_dimeriser"/>
    <property type="match status" value="1"/>
</dbReference>
<feature type="active site" description="Proton acceptor" evidence="15">
    <location>
        <position position="244"/>
    </location>
</feature>
<evidence type="ECO:0000256" key="5">
    <source>
        <dbReference type="ARBA" id="ARBA00022679"/>
    </source>
</evidence>
<feature type="domain" description="Sirohaem synthase dimerisation" evidence="18">
    <location>
        <begin position="151"/>
        <end position="200"/>
    </location>
</feature>
<dbReference type="NCBIfam" id="TIGR01469">
    <property type="entry name" value="cobA_cysG_Cterm"/>
    <property type="match status" value="1"/>
</dbReference>
<dbReference type="Gene3D" id="3.30.950.10">
    <property type="entry name" value="Methyltransferase, Cobalt-precorrin-4 Transmethylase, Domain 2"/>
    <property type="match status" value="1"/>
</dbReference>
<dbReference type="InterPro" id="IPR003043">
    <property type="entry name" value="Uropor_MeTrfase_CS"/>
</dbReference>
<comment type="pathway">
    <text evidence="14">Cofactor biosynthesis; adenosylcobalamin biosynthesis; precorrin-2 from uroporphyrinogen III: step 1/1.</text>
</comment>
<keyword evidence="11" id="KW-0511">Multifunctional enzyme</keyword>
<keyword evidence="9" id="KW-0456">Lyase</keyword>
<keyword evidence="6" id="KW-0949">S-adenosyl-L-methionine</keyword>
<dbReference type="EC" id="2.1.1.107" evidence="19"/>
<feature type="domain" description="Tetrapyrrole methylase" evidence="17">
    <location>
        <begin position="214"/>
        <end position="422"/>
    </location>
</feature>
<evidence type="ECO:0000256" key="11">
    <source>
        <dbReference type="ARBA" id="ARBA00023268"/>
    </source>
</evidence>
<evidence type="ECO:0000256" key="12">
    <source>
        <dbReference type="ARBA" id="ARBA00025705"/>
    </source>
</evidence>
<dbReference type="SUPFAM" id="SSF75615">
    <property type="entry name" value="Siroheme synthase middle domains-like"/>
    <property type="match status" value="1"/>
</dbReference>
<dbReference type="InterPro" id="IPR014776">
    <property type="entry name" value="4pyrrole_Mease_sub2"/>
</dbReference>
<evidence type="ECO:0000256" key="4">
    <source>
        <dbReference type="ARBA" id="ARBA00022603"/>
    </source>
</evidence>
<evidence type="ECO:0000256" key="13">
    <source>
        <dbReference type="ARBA" id="ARBA00047561"/>
    </source>
</evidence>
<dbReference type="FunFam" id="3.30.950.10:FF:000001">
    <property type="entry name" value="Siroheme synthase"/>
    <property type="match status" value="1"/>
</dbReference>
<reference evidence="19 20" key="1">
    <citation type="submission" date="2019-02" db="EMBL/GenBank/DDBJ databases">
        <title>Prokaryotic population dynamics and viral predation in marine succession experiment using metagenomics: the confinement effect.</title>
        <authorList>
            <person name="Haro-Moreno J.M."/>
            <person name="Rodriguez-Valera F."/>
            <person name="Lopez-Perez M."/>
        </authorList>
    </citation>
    <scope>NUCLEOTIDE SEQUENCE [LARGE SCALE GENOMIC DNA]</scope>
    <source>
        <strain evidence="19">MED-G157</strain>
    </source>
</reference>
<dbReference type="PANTHER" id="PTHR45790">
    <property type="entry name" value="SIROHEME SYNTHASE-RELATED"/>
    <property type="match status" value="1"/>
</dbReference>
<dbReference type="Gene3D" id="3.40.1010.10">
    <property type="entry name" value="Cobalt-precorrin-4 Transmethylase, Domain 1"/>
    <property type="match status" value="1"/>
</dbReference>
<evidence type="ECO:0000313" key="19">
    <source>
        <dbReference type="EMBL" id="RZO74623.1"/>
    </source>
</evidence>
<keyword evidence="4 16" id="KW-0489">Methyltransferase</keyword>
<name>A0A520RWL1_9GAMM</name>
<dbReference type="PROSITE" id="PS00840">
    <property type="entry name" value="SUMT_2"/>
    <property type="match status" value="1"/>
</dbReference>
<dbReference type="InterPro" id="IPR006366">
    <property type="entry name" value="CobA/CysG_C"/>
</dbReference>
<dbReference type="InterPro" id="IPR036291">
    <property type="entry name" value="NAD(P)-bd_dom_sf"/>
</dbReference>
<evidence type="ECO:0000256" key="10">
    <source>
        <dbReference type="ARBA" id="ARBA00023244"/>
    </source>
</evidence>
<dbReference type="InterPro" id="IPR014777">
    <property type="entry name" value="4pyrrole_Mease_sub1"/>
</dbReference>
<dbReference type="NCBIfam" id="NF007922">
    <property type="entry name" value="PRK10637.1"/>
    <property type="match status" value="1"/>
</dbReference>
<dbReference type="Pfam" id="PF00590">
    <property type="entry name" value="TP_methylase"/>
    <property type="match status" value="1"/>
</dbReference>
<dbReference type="GO" id="GO:0051287">
    <property type="term" value="F:NAD binding"/>
    <property type="evidence" value="ECO:0007669"/>
    <property type="project" value="InterPro"/>
</dbReference>
<evidence type="ECO:0000256" key="8">
    <source>
        <dbReference type="ARBA" id="ARBA00023027"/>
    </source>
</evidence>
<dbReference type="CDD" id="cd11642">
    <property type="entry name" value="SUMT"/>
    <property type="match status" value="1"/>
</dbReference>